<dbReference type="EMBL" id="SMRT01000001">
    <property type="protein sequence ID" value="TDG00189.1"/>
    <property type="molecule type" value="Genomic_DNA"/>
</dbReference>
<protein>
    <submittedName>
        <fullName evidence="2">Uncharacterized protein</fullName>
    </submittedName>
</protein>
<name>A0A4R5KY81_9BACL</name>
<evidence type="ECO:0000256" key="1">
    <source>
        <dbReference type="SAM" id="SignalP"/>
    </source>
</evidence>
<keyword evidence="3" id="KW-1185">Reference proteome</keyword>
<organism evidence="2 3">
    <name type="scientific">Paenibacillus piri</name>
    <dbReference type="NCBI Taxonomy" id="2547395"/>
    <lineage>
        <taxon>Bacteria</taxon>
        <taxon>Bacillati</taxon>
        <taxon>Bacillota</taxon>
        <taxon>Bacilli</taxon>
        <taxon>Bacillales</taxon>
        <taxon>Paenibacillaceae</taxon>
        <taxon>Paenibacillus</taxon>
    </lineage>
</organism>
<feature type="chain" id="PRO_5020965498" evidence="1">
    <location>
        <begin position="26"/>
        <end position="191"/>
    </location>
</feature>
<dbReference type="OrthoDB" id="2655929at2"/>
<feature type="signal peptide" evidence="1">
    <location>
        <begin position="1"/>
        <end position="25"/>
    </location>
</feature>
<proteinExistence type="predicted"/>
<evidence type="ECO:0000313" key="2">
    <source>
        <dbReference type="EMBL" id="TDG00189.1"/>
    </source>
</evidence>
<dbReference type="RefSeq" id="WP_133224886.1">
    <property type="nucleotide sequence ID" value="NZ_SMRT01000001.1"/>
</dbReference>
<comment type="caution">
    <text evidence="2">The sequence shown here is derived from an EMBL/GenBank/DDBJ whole genome shotgun (WGS) entry which is preliminary data.</text>
</comment>
<sequence>MKTILKKAVIPAIALSMVFIVPARAVEPPASGQAEAQQRQTPSREMAFQIPMNSYCSAENSLDFSFQLSNAADTAADLTVRFYNLDGTAFNAEGSSYREIQSSIVPGTAFRLKANATGTYHINFGNHKSCSERVYLGKITVNSGQASLLARGWVNANGTNGANGIVEQVTVNDNKAFHLATPPAGAGLGEP</sequence>
<evidence type="ECO:0000313" key="3">
    <source>
        <dbReference type="Proteomes" id="UP000295636"/>
    </source>
</evidence>
<keyword evidence="1" id="KW-0732">Signal</keyword>
<accession>A0A4R5KY81</accession>
<dbReference type="AlphaFoldDB" id="A0A4R5KY81"/>
<dbReference type="Proteomes" id="UP000295636">
    <property type="component" value="Unassembled WGS sequence"/>
</dbReference>
<reference evidence="2 3" key="1">
    <citation type="submission" date="2019-03" db="EMBL/GenBank/DDBJ databases">
        <title>This is whole genome sequence of Paenibacillus sp MS74 strain.</title>
        <authorList>
            <person name="Trinh H.N."/>
        </authorList>
    </citation>
    <scope>NUCLEOTIDE SEQUENCE [LARGE SCALE GENOMIC DNA]</scope>
    <source>
        <strain evidence="2 3">MS74</strain>
    </source>
</reference>
<gene>
    <name evidence="2" type="ORF">E1757_00650</name>
</gene>